<organism evidence="2 3">
    <name type="scientific">Acetobacter fallax</name>
    <dbReference type="NCBI Taxonomy" id="1737473"/>
    <lineage>
        <taxon>Bacteria</taxon>
        <taxon>Pseudomonadati</taxon>
        <taxon>Pseudomonadota</taxon>
        <taxon>Alphaproteobacteria</taxon>
        <taxon>Acetobacterales</taxon>
        <taxon>Acetobacteraceae</taxon>
        <taxon>Acetobacter</taxon>
    </lineage>
</organism>
<dbReference type="InterPro" id="IPR003615">
    <property type="entry name" value="HNH_nuc"/>
</dbReference>
<dbReference type="InterPro" id="IPR052892">
    <property type="entry name" value="NA-targeting_endonuclease"/>
</dbReference>
<dbReference type="PANTHER" id="PTHR33877:SF1">
    <property type="entry name" value="TYPE IV METHYL-DIRECTED RESTRICTION ENZYME ECOKMCRA"/>
    <property type="match status" value="1"/>
</dbReference>
<name>A0ABX0KDJ5_9PROT</name>
<dbReference type="RefSeq" id="WP_173578218.1">
    <property type="nucleotide sequence ID" value="NZ_WOSW01000037.1"/>
</dbReference>
<evidence type="ECO:0000313" key="3">
    <source>
        <dbReference type="Proteomes" id="UP000615326"/>
    </source>
</evidence>
<dbReference type="Proteomes" id="UP000615326">
    <property type="component" value="Unassembled WGS sequence"/>
</dbReference>
<reference evidence="2 3" key="1">
    <citation type="journal article" date="2020" name="Int. J. Syst. Evol. Microbiol.">
        <title>Novel acetic acid bacteria from cider fermentations: Acetobacter conturbans sp. nov. and Acetobacter fallax sp. nov.</title>
        <authorList>
            <person name="Sombolestani A.S."/>
            <person name="Cleenwerck I."/>
            <person name="Cnockaert M."/>
            <person name="Borremans W."/>
            <person name="Wieme A.D."/>
            <person name="De Vuyst L."/>
            <person name="Vandamme P."/>
        </authorList>
    </citation>
    <scope>NUCLEOTIDE SEQUENCE [LARGE SCALE GENOMIC DNA]</scope>
    <source>
        <strain evidence="2 3">LMG 1637</strain>
    </source>
</reference>
<keyword evidence="3" id="KW-1185">Reference proteome</keyword>
<dbReference type="EMBL" id="WOSW01000037">
    <property type="protein sequence ID" value="NHO33732.1"/>
    <property type="molecule type" value="Genomic_DNA"/>
</dbReference>
<dbReference type="InterPro" id="IPR002711">
    <property type="entry name" value="HNH"/>
</dbReference>
<proteinExistence type="predicted"/>
<accession>A0ABX0KDJ5</accession>
<dbReference type="PANTHER" id="PTHR33877">
    <property type="entry name" value="SLL1193 PROTEIN"/>
    <property type="match status" value="1"/>
</dbReference>
<dbReference type="CDD" id="cd00085">
    <property type="entry name" value="HNHc"/>
    <property type="match status" value="1"/>
</dbReference>
<comment type="caution">
    <text evidence="2">The sequence shown here is derived from an EMBL/GenBank/DDBJ whole genome shotgun (WGS) entry which is preliminary data.</text>
</comment>
<dbReference type="SMART" id="SM00507">
    <property type="entry name" value="HNHc"/>
    <property type="match status" value="1"/>
</dbReference>
<evidence type="ECO:0000259" key="1">
    <source>
        <dbReference type="SMART" id="SM00507"/>
    </source>
</evidence>
<gene>
    <name evidence="2" type="ORF">GOB84_14465</name>
</gene>
<evidence type="ECO:0000313" key="2">
    <source>
        <dbReference type="EMBL" id="NHO33732.1"/>
    </source>
</evidence>
<dbReference type="Pfam" id="PF01844">
    <property type="entry name" value="HNH"/>
    <property type="match status" value="1"/>
</dbReference>
<feature type="domain" description="HNH nuclease" evidence="1">
    <location>
        <begin position="180"/>
        <end position="238"/>
    </location>
</feature>
<sequence>MREPRNLNIRRTRLMYFISDHVNDEVISPKEISDWVFPDFLENKNLEDLHERLAKPQKNTLLHSFIFNLTDFTNDYVIKKAVEVECDYFRTLISNADLTIPSWLNENEVSHHKGELSNTCKTALRVILPSVFHILFSDRIFLFEFQQRIAKYVKTLTMEQYPRLLKADGVVHRSTYYPSWLQRAIFYRDQGRCQLCFCEISGLSSPNIKVHLDHMVPLAAGGSNDPTNFQLACESCNTSKGKRELVSPARFEPYW</sequence>
<protein>
    <recommendedName>
        <fullName evidence="1">HNH nuclease domain-containing protein</fullName>
    </recommendedName>
</protein>
<dbReference type="Gene3D" id="1.10.30.50">
    <property type="match status" value="1"/>
</dbReference>